<comment type="caution">
    <text evidence="1">The sequence shown here is derived from an EMBL/GenBank/DDBJ whole genome shotgun (WGS) entry which is preliminary data.</text>
</comment>
<evidence type="ECO:0000313" key="2">
    <source>
        <dbReference type="Proteomes" id="UP000655523"/>
    </source>
</evidence>
<reference evidence="1 2" key="1">
    <citation type="submission" date="2019-11" db="EMBL/GenBank/DDBJ databases">
        <title>Metabolism of dissolved organic matter in forest soils.</title>
        <authorList>
            <person name="Cyle K.T."/>
            <person name="Wilhelm R.C."/>
            <person name="Martinez C.E."/>
        </authorList>
    </citation>
    <scope>NUCLEOTIDE SEQUENCE [LARGE SCALE GENOMIC DNA]</scope>
    <source>
        <strain evidence="1 2">5N</strain>
    </source>
</reference>
<sequence length="90" mass="10701">MSAYIKQLNRMMETAAPRQPPLQQQFMEWYGSLPEIARCRPFSMVEFEKALGTQGKYISPVLLELGWQRKRRWGSLGQYHRYWVPPQLGR</sequence>
<gene>
    <name evidence="1" type="ORF">GNZ13_39565</name>
</gene>
<dbReference type="AlphaFoldDB" id="A0A972NV88"/>
<dbReference type="Proteomes" id="UP000655523">
    <property type="component" value="Unassembled WGS sequence"/>
</dbReference>
<proteinExistence type="predicted"/>
<dbReference type="RefSeq" id="WP_172175492.1">
    <property type="nucleotide sequence ID" value="NZ_WOEZ01000225.1"/>
</dbReference>
<name>A0A972NV88_9BURK</name>
<organism evidence="1 2">
    <name type="scientific">Paraburkholderia elongata</name>
    <dbReference type="NCBI Taxonomy" id="2675747"/>
    <lineage>
        <taxon>Bacteria</taxon>
        <taxon>Pseudomonadati</taxon>
        <taxon>Pseudomonadota</taxon>
        <taxon>Betaproteobacteria</taxon>
        <taxon>Burkholderiales</taxon>
        <taxon>Burkholderiaceae</taxon>
        <taxon>Paraburkholderia</taxon>
    </lineage>
</organism>
<keyword evidence="2" id="KW-1185">Reference proteome</keyword>
<dbReference type="EMBL" id="WOEZ01000225">
    <property type="protein sequence ID" value="NPT60491.1"/>
    <property type="molecule type" value="Genomic_DNA"/>
</dbReference>
<protein>
    <submittedName>
        <fullName evidence="1">Uncharacterized protein</fullName>
    </submittedName>
</protein>
<accession>A0A972NV88</accession>
<evidence type="ECO:0000313" key="1">
    <source>
        <dbReference type="EMBL" id="NPT60491.1"/>
    </source>
</evidence>